<organism evidence="2 3">
    <name type="scientific">Oceanospirillum sediminis</name>
    <dbReference type="NCBI Taxonomy" id="2760088"/>
    <lineage>
        <taxon>Bacteria</taxon>
        <taxon>Pseudomonadati</taxon>
        <taxon>Pseudomonadota</taxon>
        <taxon>Gammaproteobacteria</taxon>
        <taxon>Oceanospirillales</taxon>
        <taxon>Oceanospirillaceae</taxon>
        <taxon>Oceanospirillum</taxon>
    </lineage>
</organism>
<gene>
    <name evidence="2" type="ORF">H4O21_24265</name>
</gene>
<dbReference type="AlphaFoldDB" id="A0A839IZD7"/>
<feature type="transmembrane region" description="Helical" evidence="1">
    <location>
        <begin position="37"/>
        <end position="55"/>
    </location>
</feature>
<name>A0A839IZD7_9GAMM</name>
<comment type="caution">
    <text evidence="2">The sequence shown here is derived from an EMBL/GenBank/DDBJ whole genome shotgun (WGS) entry which is preliminary data.</text>
</comment>
<keyword evidence="1" id="KW-1133">Transmembrane helix</keyword>
<evidence type="ECO:0000256" key="1">
    <source>
        <dbReference type="SAM" id="Phobius"/>
    </source>
</evidence>
<keyword evidence="3" id="KW-1185">Reference proteome</keyword>
<dbReference type="Proteomes" id="UP000565262">
    <property type="component" value="Unassembled WGS sequence"/>
</dbReference>
<dbReference type="EMBL" id="JACJFM010000139">
    <property type="protein sequence ID" value="MBB1489727.1"/>
    <property type="molecule type" value="Genomic_DNA"/>
</dbReference>
<reference evidence="2 3" key="1">
    <citation type="submission" date="2020-08" db="EMBL/GenBank/DDBJ databases">
        <title>Oceanospirillum sp. nov. isolated from marine sediment.</title>
        <authorList>
            <person name="Ji X."/>
        </authorList>
    </citation>
    <scope>NUCLEOTIDE SEQUENCE [LARGE SCALE GENOMIC DNA]</scope>
    <source>
        <strain evidence="2 3">D5</strain>
    </source>
</reference>
<keyword evidence="1" id="KW-0472">Membrane</keyword>
<feature type="transmembrane region" description="Helical" evidence="1">
    <location>
        <begin position="61"/>
        <end position="78"/>
    </location>
</feature>
<sequence>MFDFVGANDGSYIQALCQDFIRAVKEDRKSIFTADTIRSLVLVLISAVLIFGYLKNKLREHWVILGFTALILFDLVGVNRRYVNGDDFVSSIQMSKPFTANQVDKQIMNDTSHFRVFDLVSGPSKPSYFHNSLNGYNAAELKRYREVF</sequence>
<feature type="non-terminal residue" evidence="2">
    <location>
        <position position="1"/>
    </location>
</feature>
<evidence type="ECO:0000313" key="3">
    <source>
        <dbReference type="Proteomes" id="UP000565262"/>
    </source>
</evidence>
<keyword evidence="1" id="KW-0812">Transmembrane</keyword>
<accession>A0A839IZD7</accession>
<evidence type="ECO:0000313" key="2">
    <source>
        <dbReference type="EMBL" id="MBB1489727.1"/>
    </source>
</evidence>
<feature type="non-terminal residue" evidence="2">
    <location>
        <position position="148"/>
    </location>
</feature>
<protein>
    <submittedName>
        <fullName evidence="2">Uncharacterized protein</fullName>
    </submittedName>
</protein>
<proteinExistence type="predicted"/>